<gene>
    <name evidence="2" type="ordered locus">Tneu_1938</name>
</gene>
<dbReference type="Pfam" id="PF04266">
    <property type="entry name" value="ASCH"/>
    <property type="match status" value="1"/>
</dbReference>
<dbReference type="PANTHER" id="PTHR42250:SF1">
    <property type="entry name" value="ASCH DOMAIN-CONTAINING PROTEIN"/>
    <property type="match status" value="1"/>
</dbReference>
<dbReference type="SMART" id="SM01022">
    <property type="entry name" value="ASCH"/>
    <property type="match status" value="1"/>
</dbReference>
<dbReference type="GeneID" id="6165379"/>
<proteinExistence type="predicted"/>
<dbReference type="RefSeq" id="WP_012351272.1">
    <property type="nucleotide sequence ID" value="NC_010525.1"/>
</dbReference>
<keyword evidence="3" id="KW-1185">Reference proteome</keyword>
<dbReference type="KEGG" id="tne:Tneu_1938"/>
<accession>B1YBQ1</accession>
<evidence type="ECO:0000259" key="1">
    <source>
        <dbReference type="SMART" id="SM01022"/>
    </source>
</evidence>
<dbReference type="AlphaFoldDB" id="B1YBQ1"/>
<evidence type="ECO:0000313" key="2">
    <source>
        <dbReference type="EMBL" id="ACB40853.1"/>
    </source>
</evidence>
<dbReference type="OrthoDB" id="31314at2157"/>
<name>B1YBQ1_PYRNV</name>
<sequence length="124" mass="14388">MVREVDLGPYLRFKQKYLEGVLSGRKRVTVRHGIVRPRFNLVYIVCCGEIYAEAFITKVYYTRLGKLGEDVAAAEGMESREELIAELKEIYGDVGEDDTVSVIYFAVVRRYERPVPLERMRKSF</sequence>
<dbReference type="Gene3D" id="2.30.130.30">
    <property type="entry name" value="Hypothetical protein"/>
    <property type="match status" value="1"/>
</dbReference>
<dbReference type="SUPFAM" id="SSF88697">
    <property type="entry name" value="PUA domain-like"/>
    <property type="match status" value="1"/>
</dbReference>
<protein>
    <recommendedName>
        <fullName evidence="1">ASCH domain-containing protein</fullName>
    </recommendedName>
</protein>
<evidence type="ECO:0000313" key="3">
    <source>
        <dbReference type="Proteomes" id="UP000001694"/>
    </source>
</evidence>
<dbReference type="InterPro" id="IPR007374">
    <property type="entry name" value="ASCH_domain"/>
</dbReference>
<dbReference type="EMBL" id="CP001014">
    <property type="protein sequence ID" value="ACB40853.1"/>
    <property type="molecule type" value="Genomic_DNA"/>
</dbReference>
<feature type="domain" description="ASCH" evidence="1">
    <location>
        <begin position="11"/>
        <end position="109"/>
    </location>
</feature>
<dbReference type="STRING" id="444157.Tneu_1938"/>
<dbReference type="InterPro" id="IPR015947">
    <property type="entry name" value="PUA-like_sf"/>
</dbReference>
<organism evidence="2 3">
    <name type="scientific">Pyrobaculum neutrophilum (strain DSM 2338 / JCM 9278 / NBRC 100436 / V24Sta)</name>
    <name type="common">Thermoproteus neutrophilus</name>
    <dbReference type="NCBI Taxonomy" id="444157"/>
    <lineage>
        <taxon>Archaea</taxon>
        <taxon>Thermoproteota</taxon>
        <taxon>Thermoprotei</taxon>
        <taxon>Thermoproteales</taxon>
        <taxon>Thermoproteaceae</taxon>
        <taxon>Pyrobaculum</taxon>
    </lineage>
</organism>
<dbReference type="CDD" id="cd06552">
    <property type="entry name" value="ASCH_yqfb_like"/>
    <property type="match status" value="1"/>
</dbReference>
<dbReference type="eggNOG" id="arCOG00400">
    <property type="taxonomic scope" value="Archaea"/>
</dbReference>
<dbReference type="HOGENOM" id="CLU_2010178_0_0_2"/>
<reference evidence="2" key="1">
    <citation type="submission" date="2008-03" db="EMBL/GenBank/DDBJ databases">
        <title>Complete sequence of Thermoproteus neutrophilus V24Sta.</title>
        <authorList>
            <consortium name="US DOE Joint Genome Institute"/>
            <person name="Copeland A."/>
            <person name="Lucas S."/>
            <person name="Lapidus A."/>
            <person name="Glavina del Rio T."/>
            <person name="Dalin E."/>
            <person name="Tice H."/>
            <person name="Bruce D."/>
            <person name="Goodwin L."/>
            <person name="Pitluck S."/>
            <person name="Sims D."/>
            <person name="Brettin T."/>
            <person name="Detter J.C."/>
            <person name="Han C."/>
            <person name="Kuske C.R."/>
            <person name="Schmutz J."/>
            <person name="Larimer F."/>
            <person name="Land M."/>
            <person name="Hauser L."/>
            <person name="Kyrpides N."/>
            <person name="Mikhailova N."/>
            <person name="Biddle J.F."/>
            <person name="Zhang Z."/>
            <person name="Fitz-Gibbon S.T."/>
            <person name="Lowe T.M."/>
            <person name="Saltikov C."/>
            <person name="House C.H."/>
            <person name="Richardson P."/>
        </authorList>
    </citation>
    <scope>NUCLEOTIDE SEQUENCE [LARGE SCALE GENOMIC DNA]</scope>
    <source>
        <strain evidence="2">V24Sta</strain>
    </source>
</reference>
<dbReference type="PANTHER" id="PTHR42250">
    <property type="entry name" value="ASCH DOMAIN-CONTAINING PROTEIN"/>
    <property type="match status" value="1"/>
</dbReference>
<dbReference type="Proteomes" id="UP000001694">
    <property type="component" value="Chromosome"/>
</dbReference>